<dbReference type="SUPFAM" id="SSF143011">
    <property type="entry name" value="RelE-like"/>
    <property type="match status" value="1"/>
</dbReference>
<sequence>MESVVARLDDPRQAGSALMGQLSGYWRYRIGDYRVLCRIIDGELLVLVVEVGHRREVYR</sequence>
<dbReference type="PANTHER" id="PTHR35601:SF1">
    <property type="entry name" value="TOXIN RELE"/>
    <property type="match status" value="1"/>
</dbReference>
<dbReference type="EMBL" id="CP003075">
    <property type="protein sequence ID" value="AEQ51969.1"/>
    <property type="molecule type" value="Genomic_DNA"/>
</dbReference>
<dbReference type="NCBIfam" id="TIGR02385">
    <property type="entry name" value="RelE_StbE"/>
    <property type="match status" value="1"/>
</dbReference>
<proteinExistence type="inferred from homology"/>
<dbReference type="AlphaFoldDB" id="G4RFD1"/>
<dbReference type="Proteomes" id="UP000008850">
    <property type="component" value="Chromosome"/>
</dbReference>
<evidence type="ECO:0000313" key="4">
    <source>
        <dbReference type="Proteomes" id="UP000008850"/>
    </source>
</evidence>
<accession>G4RFD1</accession>
<evidence type="ECO:0000256" key="2">
    <source>
        <dbReference type="ARBA" id="ARBA00022649"/>
    </source>
</evidence>
<dbReference type="eggNOG" id="COG2026">
    <property type="taxonomic scope" value="Bacteria"/>
</dbReference>
<evidence type="ECO:0000256" key="1">
    <source>
        <dbReference type="ARBA" id="ARBA00006226"/>
    </source>
</evidence>
<dbReference type="PATRIC" id="fig|1082931.4.peg.1928"/>
<name>G4RFD1_PELHB</name>
<dbReference type="Pfam" id="PF05016">
    <property type="entry name" value="ParE_toxin"/>
    <property type="match status" value="1"/>
</dbReference>
<dbReference type="HOGENOM" id="CLU_155761_1_1_5"/>
<gene>
    <name evidence="3" type="ordered locus">KKY_1959</name>
</gene>
<dbReference type="STRING" id="1082931.KKY_1959"/>
<dbReference type="PANTHER" id="PTHR35601">
    <property type="entry name" value="TOXIN RELE"/>
    <property type="match status" value="1"/>
</dbReference>
<dbReference type="Gene3D" id="3.30.2310.20">
    <property type="entry name" value="RelE-like"/>
    <property type="match status" value="1"/>
</dbReference>
<keyword evidence="4" id="KW-1185">Reference proteome</keyword>
<organism evidence="3 4">
    <name type="scientific">Pelagibacterium halotolerans (strain DSM 22347 / JCM 15775 / CGMCC 1.7692 / B2)</name>
    <dbReference type="NCBI Taxonomy" id="1082931"/>
    <lineage>
        <taxon>Bacteria</taxon>
        <taxon>Pseudomonadati</taxon>
        <taxon>Pseudomonadota</taxon>
        <taxon>Alphaproteobacteria</taxon>
        <taxon>Hyphomicrobiales</taxon>
        <taxon>Devosiaceae</taxon>
        <taxon>Pelagibacterium</taxon>
    </lineage>
</organism>
<dbReference type="InterPro" id="IPR035093">
    <property type="entry name" value="RelE/ParE_toxin_dom_sf"/>
</dbReference>
<comment type="similarity">
    <text evidence="1">Belongs to the RelE toxin family.</text>
</comment>
<dbReference type="InterPro" id="IPR007712">
    <property type="entry name" value="RelE/ParE_toxin"/>
</dbReference>
<reference evidence="3 4" key="1">
    <citation type="journal article" date="2012" name="J. Bacteriol.">
        <title>Complete genome sequence of Pelagibacterium halotolerans B2T.</title>
        <authorList>
            <person name="Huo Y.Y."/>
            <person name="Cheng H."/>
            <person name="Han X.F."/>
            <person name="Jiang X.W."/>
            <person name="Sun C."/>
            <person name="Zhang X.Q."/>
            <person name="Zhu X.F."/>
            <person name="Liu Y.F."/>
            <person name="Li P.F."/>
            <person name="Ni P.X."/>
            <person name="Wu M."/>
        </authorList>
    </citation>
    <scope>NUCLEOTIDE SEQUENCE [LARGE SCALE GENOMIC DNA]</scope>
    <source>
        <strain evidence="4">DSM 22347 / JCM 15775 / CGMCC 1.7692 / B2</strain>
    </source>
</reference>
<dbReference type="KEGG" id="phl:KKY_1959"/>
<evidence type="ECO:0000313" key="3">
    <source>
        <dbReference type="EMBL" id="AEQ51969.1"/>
    </source>
</evidence>
<keyword evidence="2" id="KW-1277">Toxin-antitoxin system</keyword>
<protein>
    <submittedName>
        <fullName evidence="3">Addiction module toxin, RelE/StbE family</fullName>
    </submittedName>
</protein>